<protein>
    <submittedName>
        <fullName evidence="12">Membrane protein</fullName>
    </submittedName>
</protein>
<dbReference type="Pfam" id="PF03544">
    <property type="entry name" value="TonB_C"/>
    <property type="match status" value="1"/>
</dbReference>
<comment type="subcellular location">
    <subcellularLocation>
        <location evidence="1">Cell inner membrane</location>
        <topology evidence="1">Single-pass membrane protein</topology>
        <orientation evidence="1">Periplasmic side</orientation>
    </subcellularLocation>
</comment>
<proteinExistence type="inferred from homology"/>
<dbReference type="PANTHER" id="PTHR33446:SF11">
    <property type="entry name" value="TONB3"/>
    <property type="match status" value="1"/>
</dbReference>
<dbReference type="Gene3D" id="3.30.1150.10">
    <property type="match status" value="1"/>
</dbReference>
<dbReference type="PANTHER" id="PTHR33446">
    <property type="entry name" value="PROTEIN TONB-RELATED"/>
    <property type="match status" value="1"/>
</dbReference>
<dbReference type="PROSITE" id="PS52015">
    <property type="entry name" value="TONB_CTD"/>
    <property type="match status" value="1"/>
</dbReference>
<evidence type="ECO:0000256" key="7">
    <source>
        <dbReference type="ARBA" id="ARBA00022927"/>
    </source>
</evidence>
<sequence length="279" mass="31125">MSVALMRAPFDLRRAFALSVIVHLLLFMVHFSAPKVTTRYSAPLEVILVNAKSDHTPDKAKALAQVALDGGGQADKGRATTLPVDADDPVSQRQLDAAKARLQALEAIQSQLQGRGLTIDAVPDTNRQGQSEVGADPKSQRELQIKKLQAQVAQEIKKYNERPRKYFFSPATAPYAFALYEEAWRLHVEQEGNSHYPEELKGKIYGKLRMTVYIRADGKLDDIEVDQSSGSAVLDRAAMMIVRRSSPFPPFPAEMRKKADILAITRTWVFSRDKVSTQF</sequence>
<evidence type="ECO:0000256" key="9">
    <source>
        <dbReference type="ARBA" id="ARBA00023136"/>
    </source>
</evidence>
<dbReference type="InterPro" id="IPR037682">
    <property type="entry name" value="TonB_C"/>
</dbReference>
<evidence type="ECO:0000256" key="3">
    <source>
        <dbReference type="ARBA" id="ARBA00022448"/>
    </source>
</evidence>
<dbReference type="SUPFAM" id="SSF74653">
    <property type="entry name" value="TolA/TonB C-terminal domain"/>
    <property type="match status" value="1"/>
</dbReference>
<dbReference type="InterPro" id="IPR051045">
    <property type="entry name" value="TonB-dependent_transducer"/>
</dbReference>
<keyword evidence="13" id="KW-1185">Reference proteome</keyword>
<evidence type="ECO:0000256" key="10">
    <source>
        <dbReference type="SAM" id="MobiDB-lite"/>
    </source>
</evidence>
<evidence type="ECO:0000256" key="6">
    <source>
        <dbReference type="ARBA" id="ARBA00022692"/>
    </source>
</evidence>
<dbReference type="RefSeq" id="WP_284280602.1">
    <property type="nucleotide sequence ID" value="NZ_BSOJ01000012.1"/>
</dbReference>
<accession>A0ABQ5YNF6</accession>
<feature type="region of interest" description="Disordered" evidence="10">
    <location>
        <begin position="120"/>
        <end position="140"/>
    </location>
</feature>
<keyword evidence="8" id="KW-1133">Transmembrane helix</keyword>
<gene>
    <name evidence="12" type="ORF">GCM10007875_12110</name>
</gene>
<evidence type="ECO:0000313" key="13">
    <source>
        <dbReference type="Proteomes" id="UP001156664"/>
    </source>
</evidence>
<keyword evidence="6" id="KW-0812">Transmembrane</keyword>
<keyword evidence="7" id="KW-0653">Protein transport</keyword>
<feature type="domain" description="TonB C-terminal" evidence="11">
    <location>
        <begin position="180"/>
        <end position="276"/>
    </location>
</feature>
<evidence type="ECO:0000313" key="12">
    <source>
        <dbReference type="EMBL" id="GLR26123.1"/>
    </source>
</evidence>
<keyword evidence="5" id="KW-0997">Cell inner membrane</keyword>
<reference evidence="13" key="1">
    <citation type="journal article" date="2019" name="Int. J. Syst. Evol. Microbiol.">
        <title>The Global Catalogue of Microorganisms (GCM) 10K type strain sequencing project: providing services to taxonomists for standard genome sequencing and annotation.</title>
        <authorList>
            <consortium name="The Broad Institute Genomics Platform"/>
            <consortium name="The Broad Institute Genome Sequencing Center for Infectious Disease"/>
            <person name="Wu L."/>
            <person name="Ma J."/>
        </authorList>
    </citation>
    <scope>NUCLEOTIDE SEQUENCE [LARGE SCALE GENOMIC DNA]</scope>
    <source>
        <strain evidence="13">NBRC 105857</strain>
    </source>
</reference>
<evidence type="ECO:0000256" key="1">
    <source>
        <dbReference type="ARBA" id="ARBA00004383"/>
    </source>
</evidence>
<evidence type="ECO:0000256" key="8">
    <source>
        <dbReference type="ARBA" id="ARBA00022989"/>
    </source>
</evidence>
<name>A0ABQ5YNF6_9BURK</name>
<keyword evidence="9" id="KW-0472">Membrane</keyword>
<comment type="caution">
    <text evidence="12">The sequence shown here is derived from an EMBL/GenBank/DDBJ whole genome shotgun (WGS) entry which is preliminary data.</text>
</comment>
<dbReference type="Proteomes" id="UP001156664">
    <property type="component" value="Unassembled WGS sequence"/>
</dbReference>
<evidence type="ECO:0000256" key="2">
    <source>
        <dbReference type="ARBA" id="ARBA00006555"/>
    </source>
</evidence>
<evidence type="ECO:0000256" key="5">
    <source>
        <dbReference type="ARBA" id="ARBA00022519"/>
    </source>
</evidence>
<evidence type="ECO:0000259" key="11">
    <source>
        <dbReference type="PROSITE" id="PS52015"/>
    </source>
</evidence>
<dbReference type="EMBL" id="BSOJ01000012">
    <property type="protein sequence ID" value="GLR26123.1"/>
    <property type="molecule type" value="Genomic_DNA"/>
</dbReference>
<dbReference type="NCBIfam" id="TIGR01352">
    <property type="entry name" value="tonB_Cterm"/>
    <property type="match status" value="1"/>
</dbReference>
<comment type="similarity">
    <text evidence="2">Belongs to the TonB family.</text>
</comment>
<keyword evidence="3" id="KW-0813">Transport</keyword>
<evidence type="ECO:0000256" key="4">
    <source>
        <dbReference type="ARBA" id="ARBA00022475"/>
    </source>
</evidence>
<keyword evidence="4" id="KW-1003">Cell membrane</keyword>
<dbReference type="InterPro" id="IPR006260">
    <property type="entry name" value="TonB/TolA_C"/>
</dbReference>
<organism evidence="12 13">
    <name type="scientific">Limnobacter litoralis</name>
    <dbReference type="NCBI Taxonomy" id="481366"/>
    <lineage>
        <taxon>Bacteria</taxon>
        <taxon>Pseudomonadati</taxon>
        <taxon>Pseudomonadota</taxon>
        <taxon>Betaproteobacteria</taxon>
        <taxon>Burkholderiales</taxon>
        <taxon>Burkholderiaceae</taxon>
        <taxon>Limnobacter</taxon>
    </lineage>
</organism>